<proteinExistence type="predicted"/>
<keyword evidence="4" id="KW-0067">ATP-binding</keyword>
<dbReference type="AlphaFoldDB" id="A0A7J7IB66"/>
<comment type="caution">
    <text evidence="5">The sequence shown here is derived from an EMBL/GenBank/DDBJ whole genome shotgun (WGS) entry which is preliminary data.</text>
</comment>
<keyword evidence="1" id="KW-0808">Transferase</keyword>
<reference evidence="6" key="1">
    <citation type="journal article" date="2020" name="Nat. Commun.">
        <title>Genome assembly of wild tea tree DASZ reveals pedigree and selection history of tea varieties.</title>
        <authorList>
            <person name="Zhang W."/>
            <person name="Zhang Y."/>
            <person name="Qiu H."/>
            <person name="Guo Y."/>
            <person name="Wan H."/>
            <person name="Zhang X."/>
            <person name="Scossa F."/>
            <person name="Alseekh S."/>
            <person name="Zhang Q."/>
            <person name="Wang P."/>
            <person name="Xu L."/>
            <person name="Schmidt M.H."/>
            <person name="Jia X."/>
            <person name="Li D."/>
            <person name="Zhu A."/>
            <person name="Guo F."/>
            <person name="Chen W."/>
            <person name="Ni D."/>
            <person name="Usadel B."/>
            <person name="Fernie A.R."/>
            <person name="Wen W."/>
        </authorList>
    </citation>
    <scope>NUCLEOTIDE SEQUENCE [LARGE SCALE GENOMIC DNA]</scope>
    <source>
        <strain evidence="6">cv. G240</strain>
    </source>
</reference>
<name>A0A7J7IB66_CAMSI</name>
<evidence type="ECO:0000256" key="1">
    <source>
        <dbReference type="ARBA" id="ARBA00022679"/>
    </source>
</evidence>
<organism evidence="5 6">
    <name type="scientific">Camellia sinensis</name>
    <name type="common">Tea plant</name>
    <name type="synonym">Thea sinensis</name>
    <dbReference type="NCBI Taxonomy" id="4442"/>
    <lineage>
        <taxon>Eukaryota</taxon>
        <taxon>Viridiplantae</taxon>
        <taxon>Streptophyta</taxon>
        <taxon>Embryophyta</taxon>
        <taxon>Tracheophyta</taxon>
        <taxon>Spermatophyta</taxon>
        <taxon>Magnoliopsida</taxon>
        <taxon>eudicotyledons</taxon>
        <taxon>Gunneridae</taxon>
        <taxon>Pentapetalae</taxon>
        <taxon>asterids</taxon>
        <taxon>Ericales</taxon>
        <taxon>Theaceae</taxon>
        <taxon>Camellia</taxon>
    </lineage>
</organism>
<keyword evidence="2" id="KW-0547">Nucleotide-binding</keyword>
<gene>
    <name evidence="5" type="ORF">HYC85_002677</name>
</gene>
<dbReference type="InterPro" id="IPR052059">
    <property type="entry name" value="CR_Ser/Thr_kinase"/>
</dbReference>
<sequence>MDIVGNGKMTSKTENSIRRNEAWRLEQEGRLLELVGVTMGNSFPEDEVTKKCIRIGLCCQESIQDRPTVSYALLMLSNNSVIVPPVGRPGYQCNINCQEIIN</sequence>
<evidence type="ECO:0008006" key="7">
    <source>
        <dbReference type="Google" id="ProtNLM"/>
    </source>
</evidence>
<protein>
    <recommendedName>
        <fullName evidence="7">S-locus receptor kinase C-terminal domain-containing protein</fullName>
    </recommendedName>
</protein>
<accession>A0A7J7IB66</accession>
<dbReference type="GO" id="GO:0005524">
    <property type="term" value="F:ATP binding"/>
    <property type="evidence" value="ECO:0007669"/>
    <property type="project" value="UniProtKB-KW"/>
</dbReference>
<keyword evidence="3" id="KW-0418">Kinase</keyword>
<evidence type="ECO:0000313" key="5">
    <source>
        <dbReference type="EMBL" id="KAF5961468.1"/>
    </source>
</evidence>
<evidence type="ECO:0000256" key="2">
    <source>
        <dbReference type="ARBA" id="ARBA00022741"/>
    </source>
</evidence>
<reference evidence="5 6" key="2">
    <citation type="submission" date="2020-07" db="EMBL/GenBank/DDBJ databases">
        <title>Genome assembly of wild tea tree DASZ reveals pedigree and selection history of tea varieties.</title>
        <authorList>
            <person name="Zhang W."/>
        </authorList>
    </citation>
    <scope>NUCLEOTIDE SEQUENCE [LARGE SCALE GENOMIC DNA]</scope>
    <source>
        <strain evidence="6">cv. G240</strain>
        <tissue evidence="5">Leaf</tissue>
    </source>
</reference>
<evidence type="ECO:0000256" key="4">
    <source>
        <dbReference type="ARBA" id="ARBA00022840"/>
    </source>
</evidence>
<keyword evidence="6" id="KW-1185">Reference proteome</keyword>
<dbReference type="Proteomes" id="UP000593564">
    <property type="component" value="Unassembled WGS sequence"/>
</dbReference>
<evidence type="ECO:0000313" key="6">
    <source>
        <dbReference type="Proteomes" id="UP000593564"/>
    </source>
</evidence>
<dbReference type="PANTHER" id="PTHR47973">
    <property type="entry name" value="CYSTEINE-RICH RECEPTOR-LIKE PROTEIN KINASE 3"/>
    <property type="match status" value="1"/>
</dbReference>
<dbReference type="GO" id="GO:0016301">
    <property type="term" value="F:kinase activity"/>
    <property type="evidence" value="ECO:0007669"/>
    <property type="project" value="UniProtKB-KW"/>
</dbReference>
<evidence type="ECO:0000256" key="3">
    <source>
        <dbReference type="ARBA" id="ARBA00022777"/>
    </source>
</evidence>
<dbReference type="EMBL" id="JACBKZ010000001">
    <property type="protein sequence ID" value="KAF5961468.1"/>
    <property type="molecule type" value="Genomic_DNA"/>
</dbReference>